<evidence type="ECO:0000313" key="7">
    <source>
        <dbReference type="EMBL" id="VDO52693.1"/>
    </source>
</evidence>
<organism evidence="9">
    <name type="scientific">Haemonchus placei</name>
    <name type="common">Barber's pole worm</name>
    <dbReference type="NCBI Taxonomy" id="6290"/>
    <lineage>
        <taxon>Eukaryota</taxon>
        <taxon>Metazoa</taxon>
        <taxon>Ecdysozoa</taxon>
        <taxon>Nematoda</taxon>
        <taxon>Chromadorea</taxon>
        <taxon>Rhabditida</taxon>
        <taxon>Rhabditina</taxon>
        <taxon>Rhabditomorpha</taxon>
        <taxon>Strongyloidea</taxon>
        <taxon>Trichostrongylidae</taxon>
        <taxon>Haemonchus</taxon>
    </lineage>
</organism>
<proteinExistence type="inferred from homology"/>
<dbReference type="PANTHER" id="PTHR31627">
    <property type="entry name" value="SERPENTINE RECEPTOR CLASS GAMMA-RELATED"/>
    <property type="match status" value="1"/>
</dbReference>
<dbReference type="Proteomes" id="UP000268014">
    <property type="component" value="Unassembled WGS sequence"/>
</dbReference>
<dbReference type="OrthoDB" id="5788001at2759"/>
<dbReference type="GO" id="GO:0004888">
    <property type="term" value="F:transmembrane signaling receptor activity"/>
    <property type="evidence" value="ECO:0007669"/>
    <property type="project" value="InterPro"/>
</dbReference>
<feature type="transmembrane region" description="Helical" evidence="6">
    <location>
        <begin position="107"/>
        <end position="125"/>
    </location>
</feature>
<evidence type="ECO:0000256" key="3">
    <source>
        <dbReference type="ARBA" id="ARBA00022692"/>
    </source>
</evidence>
<evidence type="ECO:0000313" key="9">
    <source>
        <dbReference type="WBParaSite" id="HPLM_0001441501-mRNA-1"/>
    </source>
</evidence>
<comment type="subcellular location">
    <subcellularLocation>
        <location evidence="1">Membrane</location>
        <topology evidence="1">Multi-pass membrane protein</topology>
    </subcellularLocation>
</comment>
<dbReference type="WBParaSite" id="HPLM_0001441501-mRNA-1">
    <property type="protein sequence ID" value="HPLM_0001441501-mRNA-1"/>
    <property type="gene ID" value="HPLM_0001441501"/>
</dbReference>
<evidence type="ECO:0000256" key="6">
    <source>
        <dbReference type="RuleBase" id="RU280813"/>
    </source>
</evidence>
<keyword evidence="8" id="KW-1185">Reference proteome</keyword>
<feature type="transmembrane region" description="Helical" evidence="6">
    <location>
        <begin position="61"/>
        <end position="87"/>
    </location>
</feature>
<dbReference type="AlphaFoldDB" id="A0A158QQ96"/>
<keyword evidence="4 6" id="KW-1133">Transmembrane helix</keyword>
<keyword evidence="3 6" id="KW-0812">Transmembrane</keyword>
<evidence type="ECO:0000256" key="1">
    <source>
        <dbReference type="ARBA" id="ARBA00004141"/>
    </source>
</evidence>
<feature type="transmembrane region" description="Helical" evidence="6">
    <location>
        <begin position="260"/>
        <end position="282"/>
    </location>
</feature>
<dbReference type="PANTHER" id="PTHR31627:SF16">
    <property type="entry name" value="SERPENTINE RECEPTOR CLASS GAMMA-69"/>
    <property type="match status" value="1"/>
</dbReference>
<dbReference type="GO" id="GO:0007606">
    <property type="term" value="P:sensory perception of chemical stimulus"/>
    <property type="evidence" value="ECO:0007669"/>
    <property type="project" value="UniProtKB-UniRule"/>
</dbReference>
<dbReference type="InterPro" id="IPR051119">
    <property type="entry name" value="Nematode_SR-like"/>
</dbReference>
<protein>
    <recommendedName>
        <fullName evidence="6">Serpentine receptor class gamma</fullName>
    </recommendedName>
</protein>
<dbReference type="EMBL" id="UZAF01018555">
    <property type="protein sequence ID" value="VDO52693.1"/>
    <property type="molecule type" value="Genomic_DNA"/>
</dbReference>
<evidence type="ECO:0000313" key="8">
    <source>
        <dbReference type="Proteomes" id="UP000268014"/>
    </source>
</evidence>
<feature type="transmembrane region" description="Helical" evidence="6">
    <location>
        <begin position="22"/>
        <end position="41"/>
    </location>
</feature>
<comment type="similarity">
    <text evidence="2 6">Belongs to the nematode receptor-like protein srg family.</text>
</comment>
<keyword evidence="5 6" id="KW-0472">Membrane</keyword>
<dbReference type="GO" id="GO:0016020">
    <property type="term" value="C:membrane"/>
    <property type="evidence" value="ECO:0007669"/>
    <property type="project" value="UniProtKB-SubCell"/>
</dbReference>
<gene>
    <name evidence="7" type="ORF">HPLM_LOCUS14407</name>
</gene>
<feature type="transmembrane region" description="Helical" evidence="6">
    <location>
        <begin position="137"/>
        <end position="155"/>
    </location>
</feature>
<feature type="transmembrane region" description="Helical" evidence="6">
    <location>
        <begin position="187"/>
        <end position="210"/>
    </location>
</feature>
<dbReference type="InterPro" id="IPR000609">
    <property type="entry name" value="7TM_GPCR_serpentine_rcpt_Srg"/>
</dbReference>
<reference evidence="9" key="1">
    <citation type="submission" date="2016-04" db="UniProtKB">
        <authorList>
            <consortium name="WormBaseParasite"/>
        </authorList>
    </citation>
    <scope>IDENTIFICATION</scope>
</reference>
<feature type="transmembrane region" description="Helical" evidence="6">
    <location>
        <begin position="222"/>
        <end position="240"/>
    </location>
</feature>
<evidence type="ECO:0000256" key="5">
    <source>
        <dbReference type="ARBA" id="ARBA00023136"/>
    </source>
</evidence>
<name>A0A158QQ96_HAEPC</name>
<accession>A0A158QQ96</accession>
<evidence type="ECO:0000256" key="2">
    <source>
        <dbReference type="ARBA" id="ARBA00005692"/>
    </source>
</evidence>
<dbReference type="Pfam" id="PF02118">
    <property type="entry name" value="Srg"/>
    <property type="match status" value="1"/>
</dbReference>
<dbReference type="OMA" id="IPLIFMW"/>
<evidence type="ECO:0000256" key="4">
    <source>
        <dbReference type="ARBA" id="ARBA00022989"/>
    </source>
</evidence>
<reference evidence="7 8" key="2">
    <citation type="submission" date="2018-11" db="EMBL/GenBank/DDBJ databases">
        <authorList>
            <consortium name="Pathogen Informatics"/>
        </authorList>
    </citation>
    <scope>NUCLEOTIDE SEQUENCE [LARGE SCALE GENOMIC DNA]</scope>
    <source>
        <strain evidence="7 8">MHpl1</strain>
    </source>
</reference>
<sequence length="322" mass="36808">MATNNSSASTISCVPNNQSDLVIVHAIQGIYGGISILLYILNIRALLQQRNPLDRVFSKLYIASAILSIIYFLAHYCIQRFVGLGFWCNELLYAFGKPNWVLNPYKSIATYCPMAILVLHFTISFNRFTAFWAHHYTRILILSLLVPLIFTWFVLPCRSYAQVDKEKGGLVIEYERVFALSASLHSAIAAAVFGLLTFLVTIVIFIKLLNTNLKRISAAEKTMLAFEGFLAFTTLMYATTQALLYSSKYFFKSETMQNSVMFFRDFIIDIFILPNAWTLPLLSQSVRRFYVRTFYWIIGKKVSVQQPLTVSQRLHCATRNNS</sequence>